<dbReference type="Proteomes" id="UP000799118">
    <property type="component" value="Unassembled WGS sequence"/>
</dbReference>
<feature type="compositionally biased region" description="Polar residues" evidence="1">
    <location>
        <begin position="580"/>
        <end position="591"/>
    </location>
</feature>
<reference evidence="2" key="1">
    <citation type="journal article" date="2019" name="Environ. Microbiol.">
        <title>Fungal ecological strategies reflected in gene transcription - a case study of two litter decomposers.</title>
        <authorList>
            <person name="Barbi F."/>
            <person name="Kohler A."/>
            <person name="Barry K."/>
            <person name="Baskaran P."/>
            <person name="Daum C."/>
            <person name="Fauchery L."/>
            <person name="Ihrmark K."/>
            <person name="Kuo A."/>
            <person name="LaButti K."/>
            <person name="Lipzen A."/>
            <person name="Morin E."/>
            <person name="Grigoriev I.V."/>
            <person name="Henrissat B."/>
            <person name="Lindahl B."/>
            <person name="Martin F."/>
        </authorList>
    </citation>
    <scope>NUCLEOTIDE SEQUENCE</scope>
    <source>
        <strain evidence="2">JB14</strain>
    </source>
</reference>
<dbReference type="OrthoDB" id="3204289at2759"/>
<dbReference type="AlphaFoldDB" id="A0A6A4HXI8"/>
<organism evidence="2 3">
    <name type="scientific">Gymnopus androsaceus JB14</name>
    <dbReference type="NCBI Taxonomy" id="1447944"/>
    <lineage>
        <taxon>Eukaryota</taxon>
        <taxon>Fungi</taxon>
        <taxon>Dikarya</taxon>
        <taxon>Basidiomycota</taxon>
        <taxon>Agaricomycotina</taxon>
        <taxon>Agaricomycetes</taxon>
        <taxon>Agaricomycetidae</taxon>
        <taxon>Agaricales</taxon>
        <taxon>Marasmiineae</taxon>
        <taxon>Omphalotaceae</taxon>
        <taxon>Gymnopus</taxon>
    </lineage>
</organism>
<proteinExistence type="predicted"/>
<evidence type="ECO:0000313" key="3">
    <source>
        <dbReference type="Proteomes" id="UP000799118"/>
    </source>
</evidence>
<gene>
    <name evidence="2" type="ORF">BT96DRAFT_817778</name>
</gene>
<feature type="compositionally biased region" description="Polar residues" evidence="1">
    <location>
        <begin position="1092"/>
        <end position="1101"/>
    </location>
</feature>
<protein>
    <submittedName>
        <fullName evidence="2">Uncharacterized protein</fullName>
    </submittedName>
</protein>
<name>A0A6A4HXI8_9AGAR</name>
<feature type="compositionally biased region" description="Basic and acidic residues" evidence="1">
    <location>
        <begin position="607"/>
        <end position="623"/>
    </location>
</feature>
<feature type="region of interest" description="Disordered" evidence="1">
    <location>
        <begin position="573"/>
        <end position="636"/>
    </location>
</feature>
<feature type="region of interest" description="Disordered" evidence="1">
    <location>
        <begin position="1092"/>
        <end position="1116"/>
    </location>
</feature>
<dbReference type="EMBL" id="ML769445">
    <property type="protein sequence ID" value="KAE9401544.1"/>
    <property type="molecule type" value="Genomic_DNA"/>
</dbReference>
<evidence type="ECO:0000313" key="2">
    <source>
        <dbReference type="EMBL" id="KAE9401544.1"/>
    </source>
</evidence>
<accession>A0A6A4HXI8</accession>
<sequence length="1116" mass="123825">MVAQIKKAAAGLYHAKQFNEKDRDLAQLLRHISGGSGLFAASHGCGLPSLSTAKRVTPTPPITPSPSTPRLDEIIANLRLSYPPLKPGESVERAGQVLMMDGIATTARIRRLRKTDEMVGLCREHTGGLNLSMDSFDSILKVRDAVHGDHPTCHYGKETTVAVFAPFQSTNYYPRPALLSPTCKAERAPDFAIFVALLIQGYGIVAEKIYGDLWVISTDGDAVFRLGCNQLCLVQELPQNHPLYELLCGMPGLNLTCGENFITYSSDFKHNNKRCATLCRSNQGIMIGNHIINAEMLSRLLLLLPGQTKESVEGLLDPDDHQNVPRAIKLLIAIHRLSDVNTSGLNPLDKDLLRYIAVLGALFDAFIQPFMQQEWSLYEQLKSLAIAGHLLFGLYRSHTTSFMSNQLYHDMHSVIKSIYFCVAKQKLLDNTKDIYIFQNASDRIESLFRETRTRDHNTNPDVLGLSQNVAMATDRAKIFERRPNMKQSSRRLSYDGSEGIDHVNPGYFTGDLCVGHVELPKPFRDAKFAASEVLTKAGLSFDFDGILAEEGVDFLRPFGGNVYPGLSLDHDRSIPDDSLDSSNRTTSSAPASASDVKAELEDSETDNLLHLDDFLGPDPDHPDTITTSENIPSDSLHVTQDDGTVIQMNKLLLLSTMFKDGKLSKDRIRRARGFTMPTKVEEDDDIPLGDDTLQVRDVAVCPVRLGDTIALAVLTVTGLERKGKKHLISVGESELRDSKMDVFVSGQILNLCEYPFENIPSEGDSEPSFTTRWAWTGSFASFAPLKSLQSPIGSTVPEDGSRKSHVIRIPGRFVFAVCPGTTQLLLDDTRPFAQDLRLNGLDVTSWISHDVLIDIKETEFGSMKAEEFGILPRLGASETLPYRDSEGRKSFILEEPTQELVRKKNASSEKLDCYQCGAAIDVSLLRSHVGAHILLAMTGVIEPNLQEPISNPGHACGFCGRSCDGLEMKVLARERQYRFSCPRKQTFKYVSALKPTKRQPSTNVPVYCTLCPLPLNSSSPPTFWKYSIFAHIREMHPHHWDINTRKPFNLPKEMDTVKIDELEVEMILKAAHVGSRLPISTSIVSLPFTISTTSSNTSKRSQPPVDRGGNKRQKEK</sequence>
<evidence type="ECO:0000256" key="1">
    <source>
        <dbReference type="SAM" id="MobiDB-lite"/>
    </source>
</evidence>
<feature type="compositionally biased region" description="Polar residues" evidence="1">
    <location>
        <begin position="624"/>
        <end position="636"/>
    </location>
</feature>
<keyword evidence="3" id="KW-1185">Reference proteome</keyword>